<protein>
    <submittedName>
        <fullName evidence="4">Cytochrome P450</fullName>
    </submittedName>
</protein>
<keyword evidence="2" id="KW-0503">Monooxygenase</keyword>
<dbReference type="Gene3D" id="1.10.630.10">
    <property type="entry name" value="Cytochrome P450"/>
    <property type="match status" value="1"/>
</dbReference>
<sequence length="442" mass="47711">MTVDQAQSVPAADGTGAATGSELPEVLGGFDLADQSRYAAGVPYDVFARLRREAPVLFHPGGSTADGDGFWVLTRHADIVAAAADPDFSADGGGPRVGGGSHMEDLPRGVLAGVLLPMMDDPRHAVIRRLLQPSVTGDIAAGLADPMREIASDLLVRAAERGGSVDFMQDLAEPYALRAISLMLGAPREDWDQLAEWGRKNLGFVNRLTGGVDESSTTVFHAMEAYFRRLLQDKRDAASTDADLGTVLALGQIEDSSGQPPLTDLERDGNAVLLLITGFEQPRNTIASGVLALAQHPDQWHALRKDRSLLPGAIEEILRWAPPNPYNRRTAVRDVELHGHSIKAGDKVTFWWPSANRDEEVFADASVFDIRRTDNPHLSFGTGTHFCLGDQVARLEIQLFLEAMLDRVEEIGLAGPVVYAPNNKHTVILEMPVELQLLGAAG</sequence>
<evidence type="ECO:0000256" key="2">
    <source>
        <dbReference type="RuleBase" id="RU000461"/>
    </source>
</evidence>
<keyword evidence="2" id="KW-0479">Metal-binding</keyword>
<evidence type="ECO:0000313" key="4">
    <source>
        <dbReference type="EMBL" id="MFC4034841.1"/>
    </source>
</evidence>
<reference evidence="5" key="1">
    <citation type="journal article" date="2019" name="Int. J. Syst. Evol. Microbiol.">
        <title>The Global Catalogue of Microorganisms (GCM) 10K type strain sequencing project: providing services to taxonomists for standard genome sequencing and annotation.</title>
        <authorList>
            <consortium name="The Broad Institute Genomics Platform"/>
            <consortium name="The Broad Institute Genome Sequencing Center for Infectious Disease"/>
            <person name="Wu L."/>
            <person name="Ma J."/>
        </authorList>
    </citation>
    <scope>NUCLEOTIDE SEQUENCE [LARGE SCALE GENOMIC DNA]</scope>
    <source>
        <strain evidence="5">CGMCC 4.7237</strain>
    </source>
</reference>
<dbReference type="PANTHER" id="PTHR46696">
    <property type="entry name" value="P450, PUTATIVE (EUROFUNG)-RELATED"/>
    <property type="match status" value="1"/>
</dbReference>
<dbReference type="InterPro" id="IPR036396">
    <property type="entry name" value="Cyt_P450_sf"/>
</dbReference>
<evidence type="ECO:0000256" key="3">
    <source>
        <dbReference type="SAM" id="MobiDB-lite"/>
    </source>
</evidence>
<accession>A0ABV8HVB4</accession>
<feature type="region of interest" description="Disordered" evidence="3">
    <location>
        <begin position="1"/>
        <end position="20"/>
    </location>
</feature>
<dbReference type="Proteomes" id="UP001595765">
    <property type="component" value="Unassembled WGS sequence"/>
</dbReference>
<comment type="similarity">
    <text evidence="1 2">Belongs to the cytochrome P450 family.</text>
</comment>
<dbReference type="PROSITE" id="PS00086">
    <property type="entry name" value="CYTOCHROME_P450"/>
    <property type="match status" value="1"/>
</dbReference>
<evidence type="ECO:0000313" key="5">
    <source>
        <dbReference type="Proteomes" id="UP001595765"/>
    </source>
</evidence>
<keyword evidence="5" id="KW-1185">Reference proteome</keyword>
<dbReference type="SUPFAM" id="SSF48264">
    <property type="entry name" value="Cytochrome P450"/>
    <property type="match status" value="1"/>
</dbReference>
<keyword evidence="2" id="KW-0349">Heme</keyword>
<keyword evidence="2" id="KW-0408">Iron</keyword>
<keyword evidence="2" id="KW-0560">Oxidoreductase</keyword>
<organism evidence="4 5">
    <name type="scientific">Streptomyces polygonati</name>
    <dbReference type="NCBI Taxonomy" id="1617087"/>
    <lineage>
        <taxon>Bacteria</taxon>
        <taxon>Bacillati</taxon>
        <taxon>Actinomycetota</taxon>
        <taxon>Actinomycetes</taxon>
        <taxon>Kitasatosporales</taxon>
        <taxon>Streptomycetaceae</taxon>
        <taxon>Streptomyces</taxon>
    </lineage>
</organism>
<dbReference type="InterPro" id="IPR001128">
    <property type="entry name" value="Cyt_P450"/>
</dbReference>
<dbReference type="InterPro" id="IPR017972">
    <property type="entry name" value="Cyt_P450_CS"/>
</dbReference>
<comment type="caution">
    <text evidence="4">The sequence shown here is derived from an EMBL/GenBank/DDBJ whole genome shotgun (WGS) entry which is preliminary data.</text>
</comment>
<proteinExistence type="inferred from homology"/>
<dbReference type="InterPro" id="IPR002397">
    <property type="entry name" value="Cyt_P450_B"/>
</dbReference>
<dbReference type="PRINTS" id="PR00359">
    <property type="entry name" value="BP450"/>
</dbReference>
<dbReference type="EMBL" id="JBHSBB010000018">
    <property type="protein sequence ID" value="MFC4034841.1"/>
    <property type="molecule type" value="Genomic_DNA"/>
</dbReference>
<name>A0ABV8HVB4_9ACTN</name>
<dbReference type="Pfam" id="PF00067">
    <property type="entry name" value="p450"/>
    <property type="match status" value="1"/>
</dbReference>
<evidence type="ECO:0000256" key="1">
    <source>
        <dbReference type="ARBA" id="ARBA00010617"/>
    </source>
</evidence>
<dbReference type="PANTHER" id="PTHR46696:SF4">
    <property type="entry name" value="BIOTIN BIOSYNTHESIS CYTOCHROME P450"/>
    <property type="match status" value="1"/>
</dbReference>
<dbReference type="RefSeq" id="WP_386433762.1">
    <property type="nucleotide sequence ID" value="NZ_JBHSBB010000018.1"/>
</dbReference>
<gene>
    <name evidence="4" type="ORF">ACFO3J_25730</name>
</gene>